<evidence type="ECO:0000256" key="2">
    <source>
        <dbReference type="SAM" id="SignalP"/>
    </source>
</evidence>
<feature type="compositionally biased region" description="Low complexity" evidence="1">
    <location>
        <begin position="50"/>
        <end position="59"/>
    </location>
</feature>
<accession>A0A859FBN0</accession>
<gene>
    <name evidence="4" type="ORF">FLK61_25450</name>
</gene>
<feature type="domain" description="PepSY" evidence="3">
    <location>
        <begin position="82"/>
        <end position="139"/>
    </location>
</feature>
<feature type="region of interest" description="Disordered" evidence="1">
    <location>
        <begin position="43"/>
        <end position="82"/>
    </location>
</feature>
<dbReference type="InterPro" id="IPR025711">
    <property type="entry name" value="PepSY"/>
</dbReference>
<evidence type="ECO:0000313" key="4">
    <source>
        <dbReference type="EMBL" id="QKS70121.1"/>
    </source>
</evidence>
<keyword evidence="5" id="KW-1185">Reference proteome</keyword>
<organism evidence="4 5">
    <name type="scientific">Paenalkalicoccus suaedae</name>
    <dbReference type="NCBI Taxonomy" id="2592382"/>
    <lineage>
        <taxon>Bacteria</taxon>
        <taxon>Bacillati</taxon>
        <taxon>Bacillota</taxon>
        <taxon>Bacilli</taxon>
        <taxon>Bacillales</taxon>
        <taxon>Bacillaceae</taxon>
        <taxon>Paenalkalicoccus</taxon>
    </lineage>
</organism>
<dbReference type="EMBL" id="CP041372">
    <property type="protein sequence ID" value="QKS70121.1"/>
    <property type="molecule type" value="Genomic_DNA"/>
</dbReference>
<feature type="chain" id="PRO_5032654275" evidence="2">
    <location>
        <begin position="22"/>
        <end position="317"/>
    </location>
</feature>
<protein>
    <submittedName>
        <fullName evidence="4">PepSY domain-containing protein</fullName>
    </submittedName>
</protein>
<feature type="compositionally biased region" description="Low complexity" evidence="1">
    <location>
        <begin position="226"/>
        <end position="250"/>
    </location>
</feature>
<evidence type="ECO:0000259" key="3">
    <source>
        <dbReference type="Pfam" id="PF03413"/>
    </source>
</evidence>
<dbReference type="RefSeq" id="WP_176008165.1">
    <property type="nucleotide sequence ID" value="NZ_CP041372.2"/>
</dbReference>
<reference evidence="5" key="1">
    <citation type="submission" date="2019-07" db="EMBL/GenBank/DDBJ databases">
        <title>Bacillus alkalisoli sp. nov. isolated from saline soil.</title>
        <authorList>
            <person name="Sun J.-Q."/>
            <person name="Xu L."/>
        </authorList>
    </citation>
    <scope>NUCLEOTIDE SEQUENCE [LARGE SCALE GENOMIC DNA]</scope>
    <source>
        <strain evidence="5">M4U3P1</strain>
    </source>
</reference>
<sequence length="317" mass="35177">MRKAILALVGVTVIGGTSAYAITSDGTRTASLTPELIVEETELPAAEVDTNTNTNTSNSEQAVTQSTSNEQSNEQPTAEGERLTEEQAIEIAQTIVNGQLDEIELDTENGRLVYEVELDFEGDDYEIYVDAYTGDIVKVDDNLLGTPLAQEMAISLEEAESIALNLFDGGKIDDRELERRGEQYYYELEVELRDEDGDVYIDAMTGEVIKVEDDIRPYLLSANNATQTNNQEQNKGSESNQVQENEQSSSHATEPTMISHEQAKEIAVNHVGKGKVDDIDLERENGHVYYEVEVEWSDDDADVYVDAFTGEVLHVDY</sequence>
<dbReference type="Gene3D" id="3.10.450.40">
    <property type="match status" value="3"/>
</dbReference>
<feature type="domain" description="PepSY" evidence="3">
    <location>
        <begin position="258"/>
        <end position="313"/>
    </location>
</feature>
<feature type="compositionally biased region" description="Polar residues" evidence="1">
    <location>
        <begin position="60"/>
        <end position="76"/>
    </location>
</feature>
<proteinExistence type="predicted"/>
<dbReference type="Pfam" id="PF03413">
    <property type="entry name" value="PepSY"/>
    <property type="match status" value="3"/>
</dbReference>
<dbReference type="Proteomes" id="UP000318138">
    <property type="component" value="Chromosome"/>
</dbReference>
<evidence type="ECO:0000313" key="5">
    <source>
        <dbReference type="Proteomes" id="UP000318138"/>
    </source>
</evidence>
<evidence type="ECO:0000256" key="1">
    <source>
        <dbReference type="SAM" id="MobiDB-lite"/>
    </source>
</evidence>
<feature type="signal peptide" evidence="2">
    <location>
        <begin position="1"/>
        <end position="21"/>
    </location>
</feature>
<feature type="region of interest" description="Disordered" evidence="1">
    <location>
        <begin position="226"/>
        <end position="256"/>
    </location>
</feature>
<feature type="domain" description="PepSY" evidence="3">
    <location>
        <begin position="153"/>
        <end position="212"/>
    </location>
</feature>
<dbReference type="KEGG" id="psua:FLK61_25450"/>
<dbReference type="AlphaFoldDB" id="A0A859FBN0"/>
<name>A0A859FBN0_9BACI</name>
<keyword evidence="2" id="KW-0732">Signal</keyword>